<dbReference type="EMBL" id="LAFY01000483">
    <property type="protein sequence ID" value="KJX97427.1"/>
    <property type="molecule type" value="Genomic_DNA"/>
</dbReference>
<gene>
    <name evidence="3" type="ORF">TI39_contig491g00011</name>
</gene>
<feature type="compositionally biased region" description="Basic residues" evidence="1">
    <location>
        <begin position="147"/>
        <end position="168"/>
    </location>
</feature>
<feature type="compositionally biased region" description="Acidic residues" evidence="1">
    <location>
        <begin position="173"/>
        <end position="182"/>
    </location>
</feature>
<feature type="compositionally biased region" description="Basic residues" evidence="1">
    <location>
        <begin position="128"/>
        <end position="139"/>
    </location>
</feature>
<organism evidence="3 4">
    <name type="scientific">Zymoseptoria brevis</name>
    <dbReference type="NCBI Taxonomy" id="1047168"/>
    <lineage>
        <taxon>Eukaryota</taxon>
        <taxon>Fungi</taxon>
        <taxon>Dikarya</taxon>
        <taxon>Ascomycota</taxon>
        <taxon>Pezizomycotina</taxon>
        <taxon>Dothideomycetes</taxon>
        <taxon>Dothideomycetidae</taxon>
        <taxon>Mycosphaerellales</taxon>
        <taxon>Mycosphaerellaceae</taxon>
        <taxon>Zymoseptoria</taxon>
    </lineage>
</organism>
<feature type="chain" id="PRO_5002468770" description="Secreted protein" evidence="2">
    <location>
        <begin position="21"/>
        <end position="196"/>
    </location>
</feature>
<dbReference type="AlphaFoldDB" id="A0A0F4GK38"/>
<dbReference type="Proteomes" id="UP000033647">
    <property type="component" value="Unassembled WGS sequence"/>
</dbReference>
<feature type="signal peptide" evidence="2">
    <location>
        <begin position="1"/>
        <end position="20"/>
    </location>
</feature>
<dbReference type="OrthoDB" id="3828405at2759"/>
<evidence type="ECO:0008006" key="5">
    <source>
        <dbReference type="Google" id="ProtNLM"/>
    </source>
</evidence>
<comment type="caution">
    <text evidence="3">The sequence shown here is derived from an EMBL/GenBank/DDBJ whole genome shotgun (WGS) entry which is preliminary data.</text>
</comment>
<sequence>MRLTSTTAAAILAYASYADAQNGIQCHARNPGVNGAISDFCAKKDIVVPSDYATRGKQNMYALVNIDGGRCSPPAWVPQNYCNIQMWTICAHGDVNGAGYRSYGKDGCQRWQIQSTHHPKVPDPPKEKKPKKKKDKKKNGFIDAVNRKKNKKKKKKKKKKGKKGKKPKRDLEGVEGMEEEGKEDGFKDVIEVEFEE</sequence>
<name>A0A0F4GK38_9PEZI</name>
<evidence type="ECO:0000256" key="2">
    <source>
        <dbReference type="SAM" id="SignalP"/>
    </source>
</evidence>
<proteinExistence type="predicted"/>
<evidence type="ECO:0000313" key="3">
    <source>
        <dbReference type="EMBL" id="KJX97427.1"/>
    </source>
</evidence>
<keyword evidence="2" id="KW-0732">Signal</keyword>
<feature type="region of interest" description="Disordered" evidence="1">
    <location>
        <begin position="114"/>
        <end position="196"/>
    </location>
</feature>
<evidence type="ECO:0000313" key="4">
    <source>
        <dbReference type="Proteomes" id="UP000033647"/>
    </source>
</evidence>
<protein>
    <recommendedName>
        <fullName evidence="5">Secreted protein</fullName>
    </recommendedName>
</protein>
<reference evidence="3 4" key="1">
    <citation type="submission" date="2015-03" db="EMBL/GenBank/DDBJ databases">
        <title>RNA-seq based gene annotation and comparative genomics of four Zymoseptoria species reveal species-specific pathogenicity related genes and transposable element activity.</title>
        <authorList>
            <person name="Grandaubert J."/>
            <person name="Bhattacharyya A."/>
            <person name="Stukenbrock E.H."/>
        </authorList>
    </citation>
    <scope>NUCLEOTIDE SEQUENCE [LARGE SCALE GENOMIC DNA]</scope>
    <source>
        <strain evidence="3 4">Zb18110</strain>
    </source>
</reference>
<keyword evidence="4" id="KW-1185">Reference proteome</keyword>
<accession>A0A0F4GK38</accession>
<evidence type="ECO:0000256" key="1">
    <source>
        <dbReference type="SAM" id="MobiDB-lite"/>
    </source>
</evidence>